<evidence type="ECO:0000313" key="3">
    <source>
        <dbReference type="EMBL" id="GMH23703.1"/>
    </source>
</evidence>
<sequence>MANRRRKRFLGADSDEKGVSFWVLLLLLVWHCTMYKQSPSRNHRSKGFKVKHILQICLLLAIFFWLIYQLKRSHENKKDFDAKDAKIVVGNGGDVIMFGRKDLSRLDIATKDGKHGEEEDENEGEVEENQQEEDEQEREESRTKEREEEEEDVSKGGDDYELDEREQENEVEAENEELVDEENDREDDSGEKSEENEDREAREEHYKADDASSEVADDLKTIITQSKNATFKHPKENREVNNSGRPNKTETSPKTDADTIKSGLQLMSKGQMGDHGSSSMARAANSTQFEDILIQNSTILKDFNDMSEEEIRSAEVNDKGTSLSSSETQMTFNSTQTPNIGQTFENNKLKLRKNYRFNSDKIVLEIESSNKNHFVNTHARESTSSSANFTTAEVKEISEKLTDDIDDDSKIQSSGFHPTNTDGDVLLHDPIDASDTFIAKEGEGISDELNYILTD</sequence>
<dbReference type="PANTHER" id="PTHR33700:SF4">
    <property type="entry name" value="MYB-LIKE PROTEIN X"/>
    <property type="match status" value="1"/>
</dbReference>
<keyword evidence="2" id="KW-0812">Transmembrane</keyword>
<evidence type="ECO:0000256" key="1">
    <source>
        <dbReference type="SAM" id="MobiDB-lite"/>
    </source>
</evidence>
<gene>
    <name evidence="3" type="ORF">Nepgr_025546</name>
</gene>
<keyword evidence="2" id="KW-1133">Transmembrane helix</keyword>
<feature type="compositionally biased region" description="Polar residues" evidence="1">
    <location>
        <begin position="411"/>
        <end position="422"/>
    </location>
</feature>
<evidence type="ECO:0000313" key="4">
    <source>
        <dbReference type="Proteomes" id="UP001279734"/>
    </source>
</evidence>
<dbReference type="AlphaFoldDB" id="A0AAD3T546"/>
<feature type="compositionally biased region" description="Basic and acidic residues" evidence="1">
    <location>
        <begin position="247"/>
        <end position="258"/>
    </location>
</feature>
<proteinExistence type="predicted"/>
<organism evidence="3 4">
    <name type="scientific">Nepenthes gracilis</name>
    <name type="common">Slender pitcher plant</name>
    <dbReference type="NCBI Taxonomy" id="150966"/>
    <lineage>
        <taxon>Eukaryota</taxon>
        <taxon>Viridiplantae</taxon>
        <taxon>Streptophyta</taxon>
        <taxon>Embryophyta</taxon>
        <taxon>Tracheophyta</taxon>
        <taxon>Spermatophyta</taxon>
        <taxon>Magnoliopsida</taxon>
        <taxon>eudicotyledons</taxon>
        <taxon>Gunneridae</taxon>
        <taxon>Pentapetalae</taxon>
        <taxon>Caryophyllales</taxon>
        <taxon>Nepenthaceae</taxon>
        <taxon>Nepenthes</taxon>
    </lineage>
</organism>
<dbReference type="PANTHER" id="PTHR33700">
    <property type="entry name" value="MYB-LIKE PROTEIN X"/>
    <property type="match status" value="1"/>
</dbReference>
<reference evidence="3" key="1">
    <citation type="submission" date="2023-05" db="EMBL/GenBank/DDBJ databases">
        <title>Nepenthes gracilis genome sequencing.</title>
        <authorList>
            <person name="Fukushima K."/>
        </authorList>
    </citation>
    <scope>NUCLEOTIDE SEQUENCE</scope>
    <source>
        <strain evidence="3">SING2019-196</strain>
    </source>
</reference>
<accession>A0AAD3T546</accession>
<comment type="caution">
    <text evidence="3">The sequence shown here is derived from an EMBL/GenBank/DDBJ whole genome shotgun (WGS) entry which is preliminary data.</text>
</comment>
<feature type="region of interest" description="Disordered" evidence="1">
    <location>
        <begin position="403"/>
        <end position="425"/>
    </location>
</feature>
<dbReference type="EMBL" id="BSYO01000026">
    <property type="protein sequence ID" value="GMH23703.1"/>
    <property type="molecule type" value="Genomic_DNA"/>
</dbReference>
<feature type="region of interest" description="Disordered" evidence="1">
    <location>
        <begin position="112"/>
        <end position="258"/>
    </location>
</feature>
<protein>
    <submittedName>
        <fullName evidence="3">Uncharacterized protein</fullName>
    </submittedName>
</protein>
<name>A0AAD3T546_NEPGR</name>
<feature type="transmembrane region" description="Helical" evidence="2">
    <location>
        <begin position="50"/>
        <end position="68"/>
    </location>
</feature>
<feature type="compositionally biased region" description="Acidic residues" evidence="1">
    <location>
        <begin position="159"/>
        <end position="198"/>
    </location>
</feature>
<dbReference type="Proteomes" id="UP001279734">
    <property type="component" value="Unassembled WGS sequence"/>
</dbReference>
<feature type="compositionally biased region" description="Basic and acidic residues" evidence="1">
    <location>
        <begin position="199"/>
        <end position="210"/>
    </location>
</feature>
<keyword evidence="2" id="KW-0472">Membrane</keyword>
<feature type="compositionally biased region" description="Acidic residues" evidence="1">
    <location>
        <begin position="118"/>
        <end position="138"/>
    </location>
</feature>
<keyword evidence="4" id="KW-1185">Reference proteome</keyword>
<evidence type="ECO:0000256" key="2">
    <source>
        <dbReference type="SAM" id="Phobius"/>
    </source>
</evidence>